<organism evidence="1">
    <name type="scientific">Lepeophtheirus salmonis</name>
    <name type="common">Salmon louse</name>
    <name type="synonym">Caligus salmonis</name>
    <dbReference type="NCBI Taxonomy" id="72036"/>
    <lineage>
        <taxon>Eukaryota</taxon>
        <taxon>Metazoa</taxon>
        <taxon>Ecdysozoa</taxon>
        <taxon>Arthropoda</taxon>
        <taxon>Crustacea</taxon>
        <taxon>Multicrustacea</taxon>
        <taxon>Hexanauplia</taxon>
        <taxon>Copepoda</taxon>
        <taxon>Siphonostomatoida</taxon>
        <taxon>Caligidae</taxon>
        <taxon>Lepeophtheirus</taxon>
    </lineage>
</organism>
<name>A0A0K2UU32_LEPSM</name>
<dbReference type="EMBL" id="HACA01024413">
    <property type="protein sequence ID" value="CDW41774.1"/>
    <property type="molecule type" value="Transcribed_RNA"/>
</dbReference>
<reference evidence="1" key="1">
    <citation type="submission" date="2014-05" db="EMBL/GenBank/DDBJ databases">
        <authorList>
            <person name="Chronopoulou M."/>
        </authorList>
    </citation>
    <scope>NUCLEOTIDE SEQUENCE</scope>
    <source>
        <tissue evidence="1">Whole organism</tissue>
    </source>
</reference>
<feature type="non-terminal residue" evidence="1">
    <location>
        <position position="83"/>
    </location>
</feature>
<evidence type="ECO:0000313" key="1">
    <source>
        <dbReference type="EMBL" id="CDW41774.1"/>
    </source>
</evidence>
<protein>
    <submittedName>
        <fullName evidence="1">Uncharacterized protein</fullName>
    </submittedName>
</protein>
<dbReference type="AlphaFoldDB" id="A0A0K2UU32"/>
<feature type="non-terminal residue" evidence="1">
    <location>
        <position position="1"/>
    </location>
</feature>
<accession>A0A0K2UU32</accession>
<proteinExistence type="predicted"/>
<sequence>CIQQCPAIIVSLQNSCYRFSIVLIYLGEITLLVRPSLNHVFRGIHLQWEYEKYIFNNILLSSSLKASIKFLILSLNSDDWLFS</sequence>